<dbReference type="PROSITE" id="PS51707">
    <property type="entry name" value="CYTH"/>
    <property type="match status" value="1"/>
</dbReference>
<evidence type="ECO:0000313" key="2">
    <source>
        <dbReference type="EMBL" id="BFG02011.1"/>
    </source>
</evidence>
<proteinExistence type="predicted"/>
<dbReference type="Gene3D" id="2.40.320.10">
    <property type="entry name" value="Hypothetical Protein Pfu-838710-001"/>
    <property type="match status" value="1"/>
</dbReference>
<gene>
    <name evidence="2" type="ORF">DMAD_01626</name>
</gene>
<keyword evidence="3" id="KW-1185">Reference proteome</keyword>
<evidence type="ECO:0000259" key="1">
    <source>
        <dbReference type="PROSITE" id="PS51707"/>
    </source>
</evidence>
<dbReference type="CDD" id="cd07890">
    <property type="entry name" value="CYTH-like_AC_IV-like"/>
    <property type="match status" value="1"/>
</dbReference>
<dbReference type="InterPro" id="IPR023577">
    <property type="entry name" value="CYTH_domain"/>
</dbReference>
<sequence length="215" mass="23922">MISRLRSCSALITIDVKHNLGISMAATTTATATTPPADQRNVEIKARIPGGAEDFARRLDIAKQLTGSPTGELIVQRDVFFNSPLGGRLKLRYLQPPARSELLYYNRPDVAGPKLSSFNKLEIDEPAVLEKILIQTNGIQGELAKTRHLFMHEQTRIHLDEVRDLGYFMEFEVCLRAEQTLEEGQAVAEQLAETFGIQKADLMSGSYFDALSSEK</sequence>
<dbReference type="GO" id="GO:0016462">
    <property type="term" value="F:pyrophosphatase activity"/>
    <property type="evidence" value="ECO:0007669"/>
    <property type="project" value="UniProtKB-ARBA"/>
</dbReference>
<feature type="domain" description="CYTH" evidence="1">
    <location>
        <begin position="39"/>
        <end position="213"/>
    </location>
</feature>
<organism evidence="2 3">
    <name type="scientific">Drosophila madeirensis</name>
    <name type="common">Fruit fly</name>
    <dbReference type="NCBI Taxonomy" id="30013"/>
    <lineage>
        <taxon>Eukaryota</taxon>
        <taxon>Metazoa</taxon>
        <taxon>Ecdysozoa</taxon>
        <taxon>Arthropoda</taxon>
        <taxon>Hexapoda</taxon>
        <taxon>Insecta</taxon>
        <taxon>Pterygota</taxon>
        <taxon>Neoptera</taxon>
        <taxon>Endopterygota</taxon>
        <taxon>Diptera</taxon>
        <taxon>Brachycera</taxon>
        <taxon>Muscomorpha</taxon>
        <taxon>Ephydroidea</taxon>
        <taxon>Drosophilidae</taxon>
        <taxon>Drosophila</taxon>
        <taxon>Sophophora</taxon>
    </lineage>
</organism>
<dbReference type="Proteomes" id="UP001500889">
    <property type="component" value="Chromosome A"/>
</dbReference>
<dbReference type="PANTHER" id="PTHR21028:SF2">
    <property type="entry name" value="CYTH DOMAIN-CONTAINING PROTEIN"/>
    <property type="match status" value="1"/>
</dbReference>
<evidence type="ECO:0000313" key="3">
    <source>
        <dbReference type="Proteomes" id="UP001500889"/>
    </source>
</evidence>
<dbReference type="AlphaFoldDB" id="A0AAU9G2P2"/>
<dbReference type="PANTHER" id="PTHR21028">
    <property type="entry name" value="SI:CH211-156B7.4"/>
    <property type="match status" value="1"/>
</dbReference>
<dbReference type="Pfam" id="PF01928">
    <property type="entry name" value="CYTH"/>
    <property type="match status" value="1"/>
</dbReference>
<accession>A0AAU9G2P2</accession>
<dbReference type="InterPro" id="IPR008173">
    <property type="entry name" value="Adenylyl_cyclase_CyaB"/>
</dbReference>
<dbReference type="SMART" id="SM01118">
    <property type="entry name" value="CYTH"/>
    <property type="match status" value="1"/>
</dbReference>
<dbReference type="EMBL" id="AP029266">
    <property type="protein sequence ID" value="BFG02011.1"/>
    <property type="molecule type" value="Genomic_DNA"/>
</dbReference>
<protein>
    <recommendedName>
        <fullName evidence="1">CYTH domain-containing protein</fullName>
    </recommendedName>
</protein>
<dbReference type="SUPFAM" id="SSF55154">
    <property type="entry name" value="CYTH-like phosphatases"/>
    <property type="match status" value="1"/>
</dbReference>
<dbReference type="InterPro" id="IPR033469">
    <property type="entry name" value="CYTH-like_dom_sf"/>
</dbReference>
<name>A0AAU9G2P2_DROMD</name>
<reference evidence="2 3" key="1">
    <citation type="submission" date="2024-02" db="EMBL/GenBank/DDBJ databases">
        <title>A chromosome-level genome assembly of Drosophila madeirensis, a fruit fly species endemic to Madeira island.</title>
        <authorList>
            <person name="Tomihara K."/>
            <person name="Llopart A."/>
            <person name="Yamamoto D."/>
        </authorList>
    </citation>
    <scope>NUCLEOTIDE SEQUENCE [LARGE SCALE GENOMIC DNA]</scope>
    <source>
        <strain evidence="2 3">RF1</strain>
    </source>
</reference>